<proteinExistence type="inferred from homology"/>
<comment type="subcellular location">
    <subcellularLocation>
        <location evidence="1">Membrane</location>
        <topology evidence="1">Multi-pass membrane protein</topology>
    </subcellularLocation>
    <subcellularLocation>
        <location evidence="6">Plastid</location>
        <location evidence="6">Chloroplast thylakoid membrane</location>
        <topology evidence="6">Multi-pass membrane protein</topology>
    </subcellularLocation>
</comment>
<dbReference type="InterPro" id="IPR023494">
    <property type="entry name" value="Cyt_c_bgen_Ccs1/CcsB/ResB"/>
</dbReference>
<dbReference type="RefSeq" id="YP_009677041.1">
    <property type="nucleotide sequence ID" value="NC_043929.1"/>
</dbReference>
<dbReference type="PANTHER" id="PTHR31566">
    <property type="entry name" value="CYTOCHROME C BIOGENESIS PROTEIN CCS1, CHLOROPLASTIC"/>
    <property type="match status" value="1"/>
</dbReference>
<keyword evidence="9" id="KW-0934">Plastid</keyword>
<keyword evidence="9" id="KW-0150">Chloroplast</keyword>
<dbReference type="HAMAP" id="MF_01392">
    <property type="entry name" value="CytC_Ccs1"/>
    <property type="match status" value="1"/>
</dbReference>
<keyword evidence="4 6" id="KW-1133">Transmembrane helix</keyword>
<keyword evidence="2 6" id="KW-0812">Transmembrane</keyword>
<feature type="transmembrane region" description="Helical" evidence="7">
    <location>
        <begin position="358"/>
        <end position="377"/>
    </location>
</feature>
<reference evidence="9" key="1">
    <citation type="submission" date="2019-02" db="EMBL/GenBank/DDBJ databases">
        <title>Dictyochophyceae plastid genomes reveal unusual variability of their organisation.</title>
        <authorList>
            <person name="Han K.Y."/>
            <person name="Maciszewski K."/>
            <person name="Graf L."/>
            <person name="Andersen R.A."/>
            <person name="Karnkowska A."/>
            <person name="Yoon H.S."/>
        </authorList>
    </citation>
    <scope>NUCLEOTIDE SEQUENCE</scope>
</reference>
<evidence type="ECO:0000256" key="3">
    <source>
        <dbReference type="ARBA" id="ARBA00022748"/>
    </source>
</evidence>
<dbReference type="Pfam" id="PF05140">
    <property type="entry name" value="ResB"/>
    <property type="match status" value="2"/>
</dbReference>
<name>A0A514CPH4_9STRA</name>
<evidence type="ECO:0000256" key="7">
    <source>
        <dbReference type="SAM" id="Phobius"/>
    </source>
</evidence>
<keyword evidence="6" id="KW-0793">Thylakoid</keyword>
<keyword evidence="3 6" id="KW-0201">Cytochrome c-type biogenesis</keyword>
<evidence type="ECO:0000256" key="4">
    <source>
        <dbReference type="ARBA" id="ARBA00022989"/>
    </source>
</evidence>
<organism evidence="9">
    <name type="scientific">Octactis speculum</name>
    <dbReference type="NCBI Taxonomy" id="3111310"/>
    <lineage>
        <taxon>Eukaryota</taxon>
        <taxon>Sar</taxon>
        <taxon>Stramenopiles</taxon>
        <taxon>Ochrophyta</taxon>
        <taxon>Dictyochophyceae</taxon>
        <taxon>Dictyochales</taxon>
        <taxon>Dictyochaceae</taxon>
        <taxon>Octactis</taxon>
    </lineage>
</organism>
<comment type="similarity">
    <text evidence="6">Belongs to the Ccs1/CcsB family.</text>
</comment>
<dbReference type="InterPro" id="IPR007816">
    <property type="entry name" value="ResB-like_domain"/>
</dbReference>
<sequence>MNFSVFRYFTSLKLAISLLLIIALFSIIGTVIEQGQSVEFYKINYANTFYWSIFLTLGLDHVYQTWWYITSLILLGICLISCTFFQQFPTLKIARRCFFQSKPRQFKKQKLTSSINKQSFLDLLKFLQNTGHTIFQQNIKIYAYKGILGRFAPIIVHVSLLLILSGSMIAALGGFSSQELITKGEIFHIQNTNNVSIFSEVPDIPLRMNDFWIEYTKEDQVKQFYSDLSVLSSQGNELIRKTISVNFPLHFKSLTIYQTDWNVIGLRCKIENQIYQLPLGPFTNAKNLWSSWIPFVNDTGLFLILKNLEGNFLVYNTLGNFIGEININEILLLDKSFQIIEIITETGLQIKADPGIKIIYSGFGMLMISTLISYISYTQFWILNAQKKIFVSAETNRAQLNLRLLFLKFISLENENQR</sequence>
<evidence type="ECO:0000256" key="1">
    <source>
        <dbReference type="ARBA" id="ARBA00004141"/>
    </source>
</evidence>
<feature type="domain" description="ResB-like" evidence="8">
    <location>
        <begin position="12"/>
        <end position="270"/>
    </location>
</feature>
<feature type="transmembrane region" description="Helical" evidence="7">
    <location>
        <begin position="12"/>
        <end position="32"/>
    </location>
</feature>
<dbReference type="AlphaFoldDB" id="A0A514CPH4"/>
<dbReference type="GO" id="GO:0009535">
    <property type="term" value="C:chloroplast thylakoid membrane"/>
    <property type="evidence" value="ECO:0007669"/>
    <property type="project" value="UniProtKB-SubCell"/>
</dbReference>
<accession>A0A514CPH4</accession>
<feature type="transmembrane region" description="Helical" evidence="7">
    <location>
        <begin position="65"/>
        <end position="85"/>
    </location>
</feature>
<dbReference type="EMBL" id="MK561359">
    <property type="protein sequence ID" value="QDH81702.1"/>
    <property type="molecule type" value="Genomic_DNA"/>
</dbReference>
<feature type="transmembrane region" description="Helical" evidence="7">
    <location>
        <begin position="154"/>
        <end position="175"/>
    </location>
</feature>
<keyword evidence="5 6" id="KW-0472">Membrane</keyword>
<evidence type="ECO:0000259" key="8">
    <source>
        <dbReference type="Pfam" id="PF05140"/>
    </source>
</evidence>
<geneLocation type="chloroplast" evidence="9"/>
<feature type="domain" description="ResB-like" evidence="8">
    <location>
        <begin position="343"/>
        <end position="402"/>
    </location>
</feature>
<dbReference type="PANTHER" id="PTHR31566:SF0">
    <property type="entry name" value="CYTOCHROME C BIOGENESIS PROTEIN CCS1, CHLOROPLASTIC"/>
    <property type="match status" value="1"/>
</dbReference>
<dbReference type="GeneID" id="40868890"/>
<evidence type="ECO:0000256" key="2">
    <source>
        <dbReference type="ARBA" id="ARBA00022692"/>
    </source>
</evidence>
<gene>
    <name evidence="6 9" type="primary">ccs1</name>
</gene>
<comment type="subunit">
    <text evidence="6">May interact with CcsA.</text>
</comment>
<evidence type="ECO:0000313" key="9">
    <source>
        <dbReference type="EMBL" id="QDH81702.1"/>
    </source>
</evidence>
<comment type="function">
    <text evidence="6">Required during biogenesis of c-type cytochromes (cytochrome c6 and cytochrome f) at the step of heme attachment.</text>
</comment>
<evidence type="ECO:0000256" key="5">
    <source>
        <dbReference type="ARBA" id="ARBA00023136"/>
    </source>
</evidence>
<evidence type="ECO:0000256" key="6">
    <source>
        <dbReference type="HAMAP-Rule" id="MF_01392"/>
    </source>
</evidence>
<protein>
    <recommendedName>
        <fullName evidence="6">Cytochrome c biogenesis protein Ccs1</fullName>
    </recommendedName>
</protein>
<dbReference type="GO" id="GO:0017004">
    <property type="term" value="P:cytochrome complex assembly"/>
    <property type="evidence" value="ECO:0007669"/>
    <property type="project" value="UniProtKB-UniRule"/>
</dbReference>